<dbReference type="AlphaFoldDB" id="A0A7L7KSA3"/>
<evidence type="ECO:0000313" key="3">
    <source>
        <dbReference type="Proteomes" id="UP000514720"/>
    </source>
</evidence>
<gene>
    <name evidence="2" type="ORF">G4Z02_03335</name>
</gene>
<proteinExistence type="predicted"/>
<dbReference type="PROSITE" id="PS51257">
    <property type="entry name" value="PROKAR_LIPOPROTEIN"/>
    <property type="match status" value="1"/>
</dbReference>
<feature type="coiled-coil region" evidence="1">
    <location>
        <begin position="25"/>
        <end position="66"/>
    </location>
</feature>
<evidence type="ECO:0008006" key="4">
    <source>
        <dbReference type="Google" id="ProtNLM"/>
    </source>
</evidence>
<evidence type="ECO:0000313" key="2">
    <source>
        <dbReference type="EMBL" id="QMS84824.1"/>
    </source>
</evidence>
<dbReference type="Proteomes" id="UP000514720">
    <property type="component" value="Chromosome"/>
</dbReference>
<keyword evidence="3" id="KW-1185">Reference proteome</keyword>
<accession>A0A7L7KSA3</accession>
<organism evidence="2 3">
    <name type="scientific">Candidatus Xianfuyuplasma coldseepsis</name>
    <dbReference type="NCBI Taxonomy" id="2782163"/>
    <lineage>
        <taxon>Bacteria</taxon>
        <taxon>Bacillati</taxon>
        <taxon>Mycoplasmatota</taxon>
        <taxon>Mollicutes</taxon>
        <taxon>Candidatus Izemoplasmatales</taxon>
        <taxon>Candidatus Izemoplasmataceae</taxon>
        <taxon>Candidatus Xianfuyuplasma</taxon>
    </lineage>
</organism>
<dbReference type="EMBL" id="CP048914">
    <property type="protein sequence ID" value="QMS84824.1"/>
    <property type="molecule type" value="Genomic_DNA"/>
</dbReference>
<evidence type="ECO:0000256" key="1">
    <source>
        <dbReference type="SAM" id="Coils"/>
    </source>
</evidence>
<dbReference type="RefSeq" id="WP_258878446.1">
    <property type="nucleotide sequence ID" value="NZ_CP048914.1"/>
</dbReference>
<keyword evidence="1" id="KW-0175">Coiled coil</keyword>
<reference evidence="2 3" key="1">
    <citation type="submission" date="2020-02" db="EMBL/GenBank/DDBJ databases">
        <authorList>
            <person name="Zheng R.K."/>
            <person name="Sun C.M."/>
        </authorList>
    </citation>
    <scope>NUCLEOTIDE SEQUENCE [LARGE SCALE GENOMIC DNA]</scope>
    <source>
        <strain evidence="3">zrk13</strain>
    </source>
</reference>
<dbReference type="KEGG" id="xcl:G4Z02_03335"/>
<protein>
    <recommendedName>
        <fullName evidence="4">Lipoprotein</fullName>
    </recommendedName>
</protein>
<sequence>MKRLNIVVTLFLVVILIGCGSNNEMAEMQLEIDNLAQSIIELNNDKTTLQNQVDELQLMNEYLESQIYVPTHEEQIVEIVERFFVTLNRSYTETGYNYFDDCAEIIIGSFYTDTIEYIEYMKSEIAQYGMMETYFVAVEEVYEYEDITIEEMNQSYPDVDFTNLEGVYEVLFISIDLYPENEFYGDFEYIMDELGIVKIDGEYYIIDMF</sequence>
<name>A0A7L7KSA3_9MOLU</name>